<dbReference type="SMART" id="SM00355">
    <property type="entry name" value="ZnF_C2H2"/>
    <property type="match status" value="8"/>
</dbReference>
<dbReference type="AlphaFoldDB" id="A0A0K8UWG6"/>
<dbReference type="Pfam" id="PF00096">
    <property type="entry name" value="zf-C2H2"/>
    <property type="match status" value="5"/>
</dbReference>
<dbReference type="PROSITE" id="PS51029">
    <property type="entry name" value="MADF"/>
    <property type="match status" value="1"/>
</dbReference>
<feature type="domain" description="C2H2-type" evidence="7">
    <location>
        <begin position="504"/>
        <end position="531"/>
    </location>
</feature>
<dbReference type="GO" id="GO:0043565">
    <property type="term" value="F:sequence-specific DNA binding"/>
    <property type="evidence" value="ECO:0007669"/>
    <property type="project" value="TreeGrafter"/>
</dbReference>
<dbReference type="InterPro" id="IPR006578">
    <property type="entry name" value="MADF-dom"/>
</dbReference>
<feature type="region of interest" description="Disordered" evidence="6">
    <location>
        <begin position="556"/>
        <end position="576"/>
    </location>
</feature>
<feature type="compositionally biased region" description="Polar residues" evidence="6">
    <location>
        <begin position="556"/>
        <end position="569"/>
    </location>
</feature>
<dbReference type="PROSITE" id="PS00028">
    <property type="entry name" value="ZINC_FINGER_C2H2_1"/>
    <property type="match status" value="7"/>
</dbReference>
<evidence type="ECO:0000256" key="1">
    <source>
        <dbReference type="ARBA" id="ARBA00022723"/>
    </source>
</evidence>
<dbReference type="InterPro" id="IPR013087">
    <property type="entry name" value="Znf_C2H2_type"/>
</dbReference>
<reference evidence="9" key="1">
    <citation type="submission" date="2015-06" db="EMBL/GenBank/DDBJ databases">
        <authorList>
            <person name="Hoefler B.C."/>
            <person name="Straight P.D."/>
        </authorList>
    </citation>
    <scope>NUCLEOTIDE SEQUENCE</scope>
</reference>
<dbReference type="PANTHER" id="PTHR24408">
    <property type="entry name" value="ZINC FINGER PROTEIN"/>
    <property type="match status" value="1"/>
</dbReference>
<dbReference type="GO" id="GO:0005634">
    <property type="term" value="C:nucleus"/>
    <property type="evidence" value="ECO:0007669"/>
    <property type="project" value="TreeGrafter"/>
</dbReference>
<name>A0A0K8UWG6_BACLA</name>
<feature type="domain" description="C2H2-type" evidence="7">
    <location>
        <begin position="392"/>
        <end position="419"/>
    </location>
</feature>
<keyword evidence="3 5" id="KW-0863">Zinc-finger</keyword>
<feature type="domain" description="C2H2-type" evidence="7">
    <location>
        <begin position="364"/>
        <end position="391"/>
    </location>
</feature>
<feature type="domain" description="C2H2-type" evidence="7">
    <location>
        <begin position="532"/>
        <end position="554"/>
    </location>
</feature>
<evidence type="ECO:0000256" key="4">
    <source>
        <dbReference type="ARBA" id="ARBA00022833"/>
    </source>
</evidence>
<dbReference type="FunFam" id="3.30.160.60:FF:000624">
    <property type="entry name" value="zinc finger protein 697"/>
    <property type="match status" value="1"/>
</dbReference>
<evidence type="ECO:0000259" key="8">
    <source>
        <dbReference type="PROSITE" id="PS51029"/>
    </source>
</evidence>
<gene>
    <name evidence="9" type="primary">Zfp26_11</name>
    <name evidence="9" type="ORF">c0_g1_i1</name>
</gene>
<dbReference type="PROSITE" id="PS50157">
    <property type="entry name" value="ZINC_FINGER_C2H2_2"/>
    <property type="match status" value="7"/>
</dbReference>
<dbReference type="PANTHER" id="PTHR24408:SF58">
    <property type="entry name" value="TRANSCRIPTION FACTOR (TFIIIA), PUTATIVE (AFU_ORTHOLOGUE AFUA_1G05150)-RELATED"/>
    <property type="match status" value="1"/>
</dbReference>
<organism evidence="9">
    <name type="scientific">Bactrocera latifrons</name>
    <name type="common">Malaysian fruit fly</name>
    <name type="synonym">Chaetodacus latifrons</name>
    <dbReference type="NCBI Taxonomy" id="174628"/>
    <lineage>
        <taxon>Eukaryota</taxon>
        <taxon>Metazoa</taxon>
        <taxon>Ecdysozoa</taxon>
        <taxon>Arthropoda</taxon>
        <taxon>Hexapoda</taxon>
        <taxon>Insecta</taxon>
        <taxon>Pterygota</taxon>
        <taxon>Neoptera</taxon>
        <taxon>Endopterygota</taxon>
        <taxon>Diptera</taxon>
        <taxon>Brachycera</taxon>
        <taxon>Muscomorpha</taxon>
        <taxon>Tephritoidea</taxon>
        <taxon>Tephritidae</taxon>
        <taxon>Bactrocera</taxon>
        <taxon>Bactrocera</taxon>
    </lineage>
</organism>
<dbReference type="Pfam" id="PF13912">
    <property type="entry name" value="zf-C2H2_6"/>
    <property type="match status" value="1"/>
</dbReference>
<keyword evidence="2" id="KW-0677">Repeat</keyword>
<dbReference type="GO" id="GO:0008270">
    <property type="term" value="F:zinc ion binding"/>
    <property type="evidence" value="ECO:0007669"/>
    <property type="project" value="UniProtKB-KW"/>
</dbReference>
<keyword evidence="1" id="KW-0479">Metal-binding</keyword>
<feature type="domain" description="C2H2-type" evidence="7">
    <location>
        <begin position="476"/>
        <end position="503"/>
    </location>
</feature>
<evidence type="ECO:0000256" key="6">
    <source>
        <dbReference type="SAM" id="MobiDB-lite"/>
    </source>
</evidence>
<evidence type="ECO:0000313" key="9">
    <source>
        <dbReference type="EMBL" id="JAI30863.1"/>
    </source>
</evidence>
<dbReference type="EMBL" id="GDHF01021451">
    <property type="protein sequence ID" value="JAI30863.1"/>
    <property type="molecule type" value="Transcribed_RNA"/>
</dbReference>
<evidence type="ECO:0000259" key="7">
    <source>
        <dbReference type="PROSITE" id="PS50157"/>
    </source>
</evidence>
<dbReference type="GO" id="GO:0000981">
    <property type="term" value="F:DNA-binding transcription factor activity, RNA polymerase II-specific"/>
    <property type="evidence" value="ECO:0007669"/>
    <property type="project" value="TreeGrafter"/>
</dbReference>
<proteinExistence type="predicted"/>
<keyword evidence="4" id="KW-0862">Zinc</keyword>
<evidence type="ECO:0000256" key="2">
    <source>
        <dbReference type="ARBA" id="ARBA00022737"/>
    </source>
</evidence>
<feature type="domain" description="C2H2-type" evidence="7">
    <location>
        <begin position="420"/>
        <end position="447"/>
    </location>
</feature>
<protein>
    <submittedName>
        <fullName evidence="9">Zinc finger protein 26</fullName>
    </submittedName>
</protein>
<dbReference type="FunFam" id="3.30.160.60:FF:000765">
    <property type="entry name" value="Zinc finger 45-like"/>
    <property type="match status" value="1"/>
</dbReference>
<accession>A0A0K8UWG6</accession>
<dbReference type="OrthoDB" id="427030at2759"/>
<dbReference type="SUPFAM" id="SSF57667">
    <property type="entry name" value="beta-beta-alpha zinc fingers"/>
    <property type="match status" value="4"/>
</dbReference>
<feature type="domain" description="MADF" evidence="8">
    <location>
        <begin position="268"/>
        <end position="362"/>
    </location>
</feature>
<feature type="domain" description="C2H2-type" evidence="7">
    <location>
        <begin position="448"/>
        <end position="475"/>
    </location>
</feature>
<dbReference type="Pfam" id="PF10545">
    <property type="entry name" value="MADF_DNA_bdg"/>
    <property type="match status" value="2"/>
</dbReference>
<evidence type="ECO:0000256" key="3">
    <source>
        <dbReference type="ARBA" id="ARBA00022771"/>
    </source>
</evidence>
<evidence type="ECO:0000256" key="5">
    <source>
        <dbReference type="PROSITE-ProRule" id="PRU00042"/>
    </source>
</evidence>
<dbReference type="Gene3D" id="3.30.160.60">
    <property type="entry name" value="Classic Zinc Finger"/>
    <property type="match status" value="6"/>
</dbReference>
<sequence length="576" mass="68238">MDISVQKCGEVTICLKERKREYFLNCIFCDGMFVTLDKFGKHLEYVHLHSSDGYDQELLEDYKIKEEIISPMDADPEEKNVIINIEVQGISQGKTEEIENIIGIQENVTDLFELRENHVNCKYEVNYNDIYEETDDQLSDTEKHWPSDPFKMFDKETMKTIFSNFENHSILWDREDPTSKNIHLRSIAYKSLASDVGKLSQWKKVRDLIRKLNYRLRHEIQRKRNSMALDEDYIPPWLNDIDTFLRIRKENKKPVVPPSILTEPQRKAFIKCYKGFTCLWNEIDVDYRLPNKREEAMIEIENLLRNHDIFLTQSQIEQEIARMRKICWQEKKRKLKCEELNNPYVPHYATYEQIRFLEIDVGPFRCDICNDILPGLNKYKMHISKHDGIKPFTCPLCGNSFTTVHSLNIHMNRHTGDYKYMCKYCEKSFPALSELNVHERSHTGERPYFCDQCGKTFRVWVYYDSHLRRHQNRPGYKCNICSKDFFGAHHLNEHMSIHRKERDQVCNVCGKAFKMAKYLRQHKQIHSANKRYICKICHKAFAQYAGLSGHMKTHGTTLVGHNNRINTTGDDSKEML</sequence>
<dbReference type="InterPro" id="IPR036236">
    <property type="entry name" value="Znf_C2H2_sf"/>
</dbReference>